<evidence type="ECO:0000256" key="1">
    <source>
        <dbReference type="PROSITE-ProRule" id="PRU00339"/>
    </source>
</evidence>
<feature type="compositionally biased region" description="Acidic residues" evidence="2">
    <location>
        <begin position="219"/>
        <end position="234"/>
    </location>
</feature>
<evidence type="ECO:0000313" key="3">
    <source>
        <dbReference type="EMBL" id="KKQ01453.1"/>
    </source>
</evidence>
<evidence type="ECO:0000313" key="4">
    <source>
        <dbReference type="Proteomes" id="UP000034344"/>
    </source>
</evidence>
<gene>
    <name evidence="3" type="ORF">US11_C0008G0010</name>
</gene>
<dbReference type="SMART" id="SM00028">
    <property type="entry name" value="TPR"/>
    <property type="match status" value="1"/>
</dbReference>
<accession>A0A0G0E3G7</accession>
<dbReference type="EMBL" id="LBRS01000008">
    <property type="protein sequence ID" value="KKQ01453.1"/>
    <property type="molecule type" value="Genomic_DNA"/>
</dbReference>
<proteinExistence type="predicted"/>
<name>A0A0G0E3G7_9BACT</name>
<feature type="region of interest" description="Disordered" evidence="2">
    <location>
        <begin position="201"/>
        <end position="264"/>
    </location>
</feature>
<dbReference type="Gene3D" id="1.25.40.10">
    <property type="entry name" value="Tetratricopeptide repeat domain"/>
    <property type="match status" value="1"/>
</dbReference>
<feature type="repeat" description="TPR" evidence="1">
    <location>
        <begin position="38"/>
        <end position="71"/>
    </location>
</feature>
<dbReference type="PROSITE" id="PS50005">
    <property type="entry name" value="TPR"/>
    <property type="match status" value="1"/>
</dbReference>
<evidence type="ECO:0000256" key="2">
    <source>
        <dbReference type="SAM" id="MobiDB-lite"/>
    </source>
</evidence>
<feature type="compositionally biased region" description="Basic and acidic residues" evidence="2">
    <location>
        <begin position="235"/>
        <end position="250"/>
    </location>
</feature>
<dbReference type="Proteomes" id="UP000034344">
    <property type="component" value="Unassembled WGS sequence"/>
</dbReference>
<dbReference type="STRING" id="1618480.US11_C0008G0010"/>
<dbReference type="InterPro" id="IPR019734">
    <property type="entry name" value="TPR_rpt"/>
</dbReference>
<feature type="compositionally biased region" description="Polar residues" evidence="2">
    <location>
        <begin position="201"/>
        <end position="218"/>
    </location>
</feature>
<dbReference type="SUPFAM" id="SSF48452">
    <property type="entry name" value="TPR-like"/>
    <property type="match status" value="1"/>
</dbReference>
<keyword evidence="1" id="KW-0802">TPR repeat</keyword>
<dbReference type="AlphaFoldDB" id="A0A0G0E3G7"/>
<comment type="caution">
    <text evidence="3">The sequence shown here is derived from an EMBL/GenBank/DDBJ whole genome shotgun (WGS) entry which is preliminary data.</text>
</comment>
<sequence length="264" mass="30675">MDETLFLEQQAIDAAIRSDWTKAADLNEQIIKQDKDNTEAYLRLAYAYFQQNDIVNSKKYYKKALKLQPSNYAIIEYLDRIKVLEKKHDKVKYIPELNLDPNLFLEVPGKTKSIALVNIGQKNILAHLTIGQKIYIFPKRKKVEIRTQNKEYIGSLPDDVSRRLSIFIKAGSEFATHIKEANLNKVVVFIREEKKGKKVQKYTSFPANLQQPLDPQSMSEEEAKEDENEELTENDLEKLAESLAVDEKEYLPYNSEEQEEEPED</sequence>
<dbReference type="PROSITE" id="PS50293">
    <property type="entry name" value="TPR_REGION"/>
    <property type="match status" value="1"/>
</dbReference>
<protein>
    <submittedName>
        <fullName evidence="3">Tetratricopeptide TPR_2 repeat protein</fullName>
    </submittedName>
</protein>
<dbReference type="Pfam" id="PF00515">
    <property type="entry name" value="TPR_1"/>
    <property type="match status" value="1"/>
</dbReference>
<reference evidence="3 4" key="1">
    <citation type="journal article" date="2015" name="Nature">
        <title>rRNA introns, odd ribosomes, and small enigmatic genomes across a large radiation of phyla.</title>
        <authorList>
            <person name="Brown C.T."/>
            <person name="Hug L.A."/>
            <person name="Thomas B.C."/>
            <person name="Sharon I."/>
            <person name="Castelle C.J."/>
            <person name="Singh A."/>
            <person name="Wilkins M.J."/>
            <person name="Williams K.H."/>
            <person name="Banfield J.F."/>
        </authorList>
    </citation>
    <scope>NUCLEOTIDE SEQUENCE [LARGE SCALE GENOMIC DNA]</scope>
</reference>
<organism evidence="3 4">
    <name type="scientific">Candidatus Roizmanbacteria bacterium GW2011_GWA2_36_23</name>
    <dbReference type="NCBI Taxonomy" id="1618480"/>
    <lineage>
        <taxon>Bacteria</taxon>
        <taxon>Candidatus Roizmaniibacteriota</taxon>
    </lineage>
</organism>
<dbReference type="InterPro" id="IPR011990">
    <property type="entry name" value="TPR-like_helical_dom_sf"/>
</dbReference>